<dbReference type="Pfam" id="PF03242">
    <property type="entry name" value="LEA_3a"/>
    <property type="match status" value="1"/>
</dbReference>
<reference evidence="1 2" key="2">
    <citation type="journal article" date="2017" name="Nature">
        <title>The Apostasia genome and the evolution of orchids.</title>
        <authorList>
            <person name="Zhang G.Q."/>
            <person name="Liu K.W."/>
            <person name="Li Z."/>
            <person name="Lohaus R."/>
            <person name="Hsiao Y.Y."/>
            <person name="Niu S.C."/>
            <person name="Wang J.Y."/>
            <person name="Lin Y.C."/>
            <person name="Xu Q."/>
            <person name="Chen L.J."/>
            <person name="Yoshida K."/>
            <person name="Fujiwara S."/>
            <person name="Wang Z.W."/>
            <person name="Zhang Y.Q."/>
            <person name="Mitsuda N."/>
            <person name="Wang M."/>
            <person name="Liu G.H."/>
            <person name="Pecoraro L."/>
            <person name="Huang H.X."/>
            <person name="Xiao X.J."/>
            <person name="Lin M."/>
            <person name="Wu X.Y."/>
            <person name="Wu W.L."/>
            <person name="Chen Y.Y."/>
            <person name="Chang S.B."/>
            <person name="Sakamoto S."/>
            <person name="Ohme-Takagi M."/>
            <person name="Yagi M."/>
            <person name="Zeng S.J."/>
            <person name="Shen C.Y."/>
            <person name="Yeh C.M."/>
            <person name="Luo Y.B."/>
            <person name="Tsai W.C."/>
            <person name="Van de Peer Y."/>
            <person name="Liu Z.J."/>
        </authorList>
    </citation>
    <scope>NUCLEOTIDE SEQUENCE [LARGE SCALE GENOMIC DNA]</scope>
    <source>
        <tissue evidence="1">The whole plant</tissue>
    </source>
</reference>
<dbReference type="AlphaFoldDB" id="A0A2I0WX91"/>
<evidence type="ECO:0000313" key="2">
    <source>
        <dbReference type="Proteomes" id="UP000233837"/>
    </source>
</evidence>
<name>A0A2I0WX91_9ASPA</name>
<keyword evidence="2" id="KW-1185">Reference proteome</keyword>
<dbReference type="Proteomes" id="UP000233837">
    <property type="component" value="Unassembled WGS sequence"/>
</dbReference>
<organism evidence="1 2">
    <name type="scientific">Dendrobium catenatum</name>
    <dbReference type="NCBI Taxonomy" id="906689"/>
    <lineage>
        <taxon>Eukaryota</taxon>
        <taxon>Viridiplantae</taxon>
        <taxon>Streptophyta</taxon>
        <taxon>Embryophyta</taxon>
        <taxon>Tracheophyta</taxon>
        <taxon>Spermatophyta</taxon>
        <taxon>Magnoliopsida</taxon>
        <taxon>Liliopsida</taxon>
        <taxon>Asparagales</taxon>
        <taxon>Orchidaceae</taxon>
        <taxon>Epidendroideae</taxon>
        <taxon>Malaxideae</taxon>
        <taxon>Dendrobiinae</taxon>
        <taxon>Dendrobium</taxon>
    </lineage>
</organism>
<sequence>MNRIFISNSLLPKSIRAYNVVAAERSCTTEATSTPIKLAAEAILGSAAEEKEHTNYWMRDPKTGNWMPENRISKVEVDPAMLRAKFLPSKK</sequence>
<dbReference type="InterPro" id="IPR004926">
    <property type="entry name" value="LEA_3a"/>
</dbReference>
<proteinExistence type="predicted"/>
<dbReference type="OrthoDB" id="780319at2759"/>
<dbReference type="PANTHER" id="PTHR33509:SF21">
    <property type="entry name" value="OS02G0564600 PROTEIN"/>
    <property type="match status" value="1"/>
</dbReference>
<protein>
    <recommendedName>
        <fullName evidence="3">Late embryogenesis abundant protein Lea5</fullName>
    </recommendedName>
</protein>
<gene>
    <name evidence="1" type="ORF">MA16_Dca005813</name>
</gene>
<dbReference type="EMBL" id="KZ502363">
    <property type="protein sequence ID" value="PKU80282.1"/>
    <property type="molecule type" value="Genomic_DNA"/>
</dbReference>
<evidence type="ECO:0000313" key="1">
    <source>
        <dbReference type="EMBL" id="PKU80282.1"/>
    </source>
</evidence>
<accession>A0A2I0WX91</accession>
<dbReference type="PANTHER" id="PTHR33509">
    <property type="entry name" value="LATE EMBRYOGENIS ABUNDANT PROTEIN 2-RELATED"/>
    <property type="match status" value="1"/>
</dbReference>
<evidence type="ECO:0008006" key="3">
    <source>
        <dbReference type="Google" id="ProtNLM"/>
    </source>
</evidence>
<reference evidence="1 2" key="1">
    <citation type="journal article" date="2016" name="Sci. Rep.">
        <title>The Dendrobium catenatum Lindl. genome sequence provides insights into polysaccharide synthase, floral development and adaptive evolution.</title>
        <authorList>
            <person name="Zhang G.Q."/>
            <person name="Xu Q."/>
            <person name="Bian C."/>
            <person name="Tsai W.C."/>
            <person name="Yeh C.M."/>
            <person name="Liu K.W."/>
            <person name="Yoshida K."/>
            <person name="Zhang L.S."/>
            <person name="Chang S.B."/>
            <person name="Chen F."/>
            <person name="Shi Y."/>
            <person name="Su Y.Y."/>
            <person name="Zhang Y.Q."/>
            <person name="Chen L.J."/>
            <person name="Yin Y."/>
            <person name="Lin M."/>
            <person name="Huang H."/>
            <person name="Deng H."/>
            <person name="Wang Z.W."/>
            <person name="Zhu S.L."/>
            <person name="Zhao X."/>
            <person name="Deng C."/>
            <person name="Niu S.C."/>
            <person name="Huang J."/>
            <person name="Wang M."/>
            <person name="Liu G.H."/>
            <person name="Yang H.J."/>
            <person name="Xiao X.J."/>
            <person name="Hsiao Y.Y."/>
            <person name="Wu W.L."/>
            <person name="Chen Y.Y."/>
            <person name="Mitsuda N."/>
            <person name="Ohme-Takagi M."/>
            <person name="Luo Y.B."/>
            <person name="Van de Peer Y."/>
            <person name="Liu Z.J."/>
        </authorList>
    </citation>
    <scope>NUCLEOTIDE SEQUENCE [LARGE SCALE GENOMIC DNA]</scope>
    <source>
        <tissue evidence="1">The whole plant</tissue>
    </source>
</reference>